<accession>A0ACB8RXZ4</accession>
<evidence type="ECO:0000313" key="1">
    <source>
        <dbReference type="EMBL" id="KAI0048672.1"/>
    </source>
</evidence>
<sequence length="103" mass="11126">MRMRMRMCVVRSGLGARCRHPFRVAPPPPPSSTPASSGLCAGPVTARVASPLSATPTMPPCPSHSHIYPHTHGHSETMDAPHRKRAVHRPPALLPLPLPLPFH</sequence>
<name>A0ACB8RXZ4_9AGAM</name>
<reference evidence="1" key="1">
    <citation type="submission" date="2021-02" db="EMBL/GenBank/DDBJ databases">
        <authorList>
            <consortium name="DOE Joint Genome Institute"/>
            <person name="Ahrendt S."/>
            <person name="Looney B.P."/>
            <person name="Miyauchi S."/>
            <person name="Morin E."/>
            <person name="Drula E."/>
            <person name="Courty P.E."/>
            <person name="Chicoki N."/>
            <person name="Fauchery L."/>
            <person name="Kohler A."/>
            <person name="Kuo A."/>
            <person name="Labutti K."/>
            <person name="Pangilinan J."/>
            <person name="Lipzen A."/>
            <person name="Riley R."/>
            <person name="Andreopoulos W."/>
            <person name="He G."/>
            <person name="Johnson J."/>
            <person name="Barry K.W."/>
            <person name="Grigoriev I.V."/>
            <person name="Nagy L."/>
            <person name="Hibbett D."/>
            <person name="Henrissat B."/>
            <person name="Matheny P.B."/>
            <person name="Labbe J."/>
            <person name="Martin F."/>
        </authorList>
    </citation>
    <scope>NUCLEOTIDE SEQUENCE</scope>
    <source>
        <strain evidence="1">FP105234-sp</strain>
    </source>
</reference>
<dbReference type="Proteomes" id="UP000814033">
    <property type="component" value="Unassembled WGS sequence"/>
</dbReference>
<evidence type="ECO:0000313" key="2">
    <source>
        <dbReference type="Proteomes" id="UP000814033"/>
    </source>
</evidence>
<proteinExistence type="predicted"/>
<comment type="caution">
    <text evidence="1">The sequence shown here is derived from an EMBL/GenBank/DDBJ whole genome shotgun (WGS) entry which is preliminary data.</text>
</comment>
<gene>
    <name evidence="1" type="ORF">FA95DRAFT_1557744</name>
</gene>
<organism evidence="1 2">
    <name type="scientific">Auriscalpium vulgare</name>
    <dbReference type="NCBI Taxonomy" id="40419"/>
    <lineage>
        <taxon>Eukaryota</taxon>
        <taxon>Fungi</taxon>
        <taxon>Dikarya</taxon>
        <taxon>Basidiomycota</taxon>
        <taxon>Agaricomycotina</taxon>
        <taxon>Agaricomycetes</taxon>
        <taxon>Russulales</taxon>
        <taxon>Auriscalpiaceae</taxon>
        <taxon>Auriscalpium</taxon>
    </lineage>
</organism>
<dbReference type="EMBL" id="MU275883">
    <property type="protein sequence ID" value="KAI0048672.1"/>
    <property type="molecule type" value="Genomic_DNA"/>
</dbReference>
<protein>
    <submittedName>
        <fullName evidence="1">Uncharacterized protein</fullName>
    </submittedName>
</protein>
<reference evidence="1" key="2">
    <citation type="journal article" date="2022" name="New Phytol.">
        <title>Evolutionary transition to the ectomycorrhizal habit in the genomes of a hyperdiverse lineage of mushroom-forming fungi.</title>
        <authorList>
            <person name="Looney B."/>
            <person name="Miyauchi S."/>
            <person name="Morin E."/>
            <person name="Drula E."/>
            <person name="Courty P.E."/>
            <person name="Kohler A."/>
            <person name="Kuo A."/>
            <person name="LaButti K."/>
            <person name="Pangilinan J."/>
            <person name="Lipzen A."/>
            <person name="Riley R."/>
            <person name="Andreopoulos W."/>
            <person name="He G."/>
            <person name="Johnson J."/>
            <person name="Nolan M."/>
            <person name="Tritt A."/>
            <person name="Barry K.W."/>
            <person name="Grigoriev I.V."/>
            <person name="Nagy L.G."/>
            <person name="Hibbett D."/>
            <person name="Henrissat B."/>
            <person name="Matheny P.B."/>
            <person name="Labbe J."/>
            <person name="Martin F.M."/>
        </authorList>
    </citation>
    <scope>NUCLEOTIDE SEQUENCE</scope>
    <source>
        <strain evidence="1">FP105234-sp</strain>
    </source>
</reference>
<keyword evidence="2" id="KW-1185">Reference proteome</keyword>